<dbReference type="PANTHER" id="PTHR36182:SF1">
    <property type="entry name" value="PROTEIN, PUTATIVE (AFU_ORTHOLOGUE AFUA_6G10930)-RELATED"/>
    <property type="match status" value="1"/>
</dbReference>
<keyword evidence="1" id="KW-0732">Signal</keyword>
<feature type="domain" description="Chitin-binding type-4" evidence="2">
    <location>
        <begin position="77"/>
        <end position="169"/>
    </location>
</feature>
<organism evidence="3 4">
    <name type="scientific">Actinomortierella ambigua</name>
    <dbReference type="NCBI Taxonomy" id="1343610"/>
    <lineage>
        <taxon>Eukaryota</taxon>
        <taxon>Fungi</taxon>
        <taxon>Fungi incertae sedis</taxon>
        <taxon>Mucoromycota</taxon>
        <taxon>Mortierellomycotina</taxon>
        <taxon>Mortierellomycetes</taxon>
        <taxon>Mortierellales</taxon>
        <taxon>Mortierellaceae</taxon>
        <taxon>Actinomortierella</taxon>
    </lineage>
</organism>
<evidence type="ECO:0000259" key="2">
    <source>
        <dbReference type="Pfam" id="PF03067"/>
    </source>
</evidence>
<feature type="signal peptide" evidence="1">
    <location>
        <begin position="1"/>
        <end position="22"/>
    </location>
</feature>
<dbReference type="Pfam" id="PF03067">
    <property type="entry name" value="LPMO_10"/>
    <property type="match status" value="1"/>
</dbReference>
<name>A0A9P6TYR7_9FUNG</name>
<evidence type="ECO:0000256" key="1">
    <source>
        <dbReference type="SAM" id="SignalP"/>
    </source>
</evidence>
<proteinExistence type="predicted"/>
<dbReference type="InterPro" id="IPR004302">
    <property type="entry name" value="Cellulose/chitin-bd_N"/>
</dbReference>
<reference evidence="3" key="1">
    <citation type="journal article" date="2020" name="Fungal Divers.">
        <title>Resolving the Mortierellaceae phylogeny through synthesis of multi-gene phylogenetics and phylogenomics.</title>
        <authorList>
            <person name="Vandepol N."/>
            <person name="Liber J."/>
            <person name="Desiro A."/>
            <person name="Na H."/>
            <person name="Kennedy M."/>
            <person name="Barry K."/>
            <person name="Grigoriev I.V."/>
            <person name="Miller A.N."/>
            <person name="O'Donnell K."/>
            <person name="Stajich J.E."/>
            <person name="Bonito G."/>
        </authorList>
    </citation>
    <scope>NUCLEOTIDE SEQUENCE</scope>
    <source>
        <strain evidence="3">BC1065</strain>
    </source>
</reference>
<accession>A0A9P6TYR7</accession>
<keyword evidence="4" id="KW-1185">Reference proteome</keyword>
<evidence type="ECO:0000313" key="3">
    <source>
        <dbReference type="EMBL" id="KAG0251850.1"/>
    </source>
</evidence>
<dbReference type="Gene3D" id="2.70.50.70">
    <property type="match status" value="1"/>
</dbReference>
<protein>
    <recommendedName>
        <fullName evidence="2">Chitin-binding type-4 domain-containing protein</fullName>
    </recommendedName>
</protein>
<sequence length="230" mass="24766">MLFKTSFFAVAFAAVAALTAEAHVSLREPCPRYGSYAGCPAPPAGQSVDYDIRSPIGVYGSIGQPLCKRTVPVTSKVPTYNAGQTINVKFDIGAAHGGGHCQFALSYDGGKKWVNIKEVIRECLRGNINAATYTIPVKIPNNAPSGRVVFQWLWNNAIGNRELYSNCVDMQIKGSNGGSLTGKEPVIINYGPNSQRVGEFPGANDKDGRELFTSPSRKSYTFRVPASRTA</sequence>
<dbReference type="OrthoDB" id="2342176at2759"/>
<evidence type="ECO:0000313" key="4">
    <source>
        <dbReference type="Proteomes" id="UP000807716"/>
    </source>
</evidence>
<comment type="caution">
    <text evidence="3">The sequence shown here is derived from an EMBL/GenBank/DDBJ whole genome shotgun (WGS) entry which is preliminary data.</text>
</comment>
<dbReference type="Proteomes" id="UP000807716">
    <property type="component" value="Unassembled WGS sequence"/>
</dbReference>
<dbReference type="EMBL" id="JAAAJB010000712">
    <property type="protein sequence ID" value="KAG0251850.1"/>
    <property type="molecule type" value="Genomic_DNA"/>
</dbReference>
<dbReference type="PANTHER" id="PTHR36182">
    <property type="entry name" value="PROTEIN, PUTATIVE (AFU_ORTHOLOGUE AFUA_6G10930)-RELATED"/>
    <property type="match status" value="1"/>
</dbReference>
<dbReference type="AlphaFoldDB" id="A0A9P6TYR7"/>
<feature type="chain" id="PRO_5040128246" description="Chitin-binding type-4 domain-containing protein" evidence="1">
    <location>
        <begin position="23"/>
        <end position="230"/>
    </location>
</feature>
<gene>
    <name evidence="3" type="ORF">DFQ27_008485</name>
</gene>